<proteinExistence type="predicted"/>
<protein>
    <submittedName>
        <fullName evidence="1">Uncharacterized protein</fullName>
    </submittedName>
</protein>
<dbReference type="AlphaFoldDB" id="A0A7M5X894"/>
<dbReference type="EnsemblMetazoa" id="CLYHEMT019381.1">
    <property type="protein sequence ID" value="CLYHEMP019381.1"/>
    <property type="gene ID" value="CLYHEMG019381"/>
</dbReference>
<evidence type="ECO:0000313" key="2">
    <source>
        <dbReference type="Proteomes" id="UP000594262"/>
    </source>
</evidence>
<name>A0A7M5X894_9CNID</name>
<organism evidence="1 2">
    <name type="scientific">Clytia hemisphaerica</name>
    <dbReference type="NCBI Taxonomy" id="252671"/>
    <lineage>
        <taxon>Eukaryota</taxon>
        <taxon>Metazoa</taxon>
        <taxon>Cnidaria</taxon>
        <taxon>Hydrozoa</taxon>
        <taxon>Hydroidolina</taxon>
        <taxon>Leptothecata</taxon>
        <taxon>Obeliida</taxon>
        <taxon>Clytiidae</taxon>
        <taxon>Clytia</taxon>
    </lineage>
</organism>
<accession>A0A7M5X894</accession>
<evidence type="ECO:0000313" key="1">
    <source>
        <dbReference type="EnsemblMetazoa" id="CLYHEMP019381.1"/>
    </source>
</evidence>
<dbReference type="Proteomes" id="UP000594262">
    <property type="component" value="Unplaced"/>
</dbReference>
<sequence>MESKLKPDWLPYPELSRSWYARNNNPSPYPLLSKSWYRNNGLRENSLLKNASPLLSRDWYKRRGELIAKNISRNNPSTHSEITDINTIIKELQKDIEIPDCLN</sequence>
<reference evidence="1" key="1">
    <citation type="submission" date="2021-01" db="UniProtKB">
        <authorList>
            <consortium name="EnsemblMetazoa"/>
        </authorList>
    </citation>
    <scope>IDENTIFICATION</scope>
</reference>
<keyword evidence="2" id="KW-1185">Reference proteome</keyword>